<accession>A0AA36MBD3</accession>
<evidence type="ECO:0000313" key="8">
    <source>
        <dbReference type="EMBL" id="CAJ0604233.1"/>
    </source>
</evidence>
<reference evidence="8" key="1">
    <citation type="submission" date="2023-07" db="EMBL/GenBank/DDBJ databases">
        <authorList>
            <consortium name="CYATHOMIX"/>
        </authorList>
    </citation>
    <scope>NUCLEOTIDE SEQUENCE</scope>
    <source>
        <strain evidence="8">N/A</strain>
    </source>
</reference>
<protein>
    <recommendedName>
        <fullName evidence="7">CWH43-like N-terminal domain-containing protein</fullName>
    </recommendedName>
</protein>
<feature type="transmembrane region" description="Helical" evidence="6">
    <location>
        <begin position="53"/>
        <end position="71"/>
    </location>
</feature>
<dbReference type="Proteomes" id="UP001176961">
    <property type="component" value="Unassembled WGS sequence"/>
</dbReference>
<comment type="subcellular location">
    <subcellularLocation>
        <location evidence="1">Endomembrane system</location>
        <topology evidence="1">Multi-pass membrane protein</topology>
    </subcellularLocation>
</comment>
<comment type="caution">
    <text evidence="8">The sequence shown here is derived from an EMBL/GenBank/DDBJ whole genome shotgun (WGS) entry which is preliminary data.</text>
</comment>
<feature type="domain" description="CWH43-like N-terminal" evidence="7">
    <location>
        <begin position="6"/>
        <end position="222"/>
    </location>
</feature>
<keyword evidence="5 6" id="KW-0472">Membrane</keyword>
<evidence type="ECO:0000313" key="9">
    <source>
        <dbReference type="Proteomes" id="UP001176961"/>
    </source>
</evidence>
<evidence type="ECO:0000256" key="3">
    <source>
        <dbReference type="ARBA" id="ARBA00022692"/>
    </source>
</evidence>
<sequence length="267" mass="30111">MALAYVWLCPVLLALYSILCLLLCFSISAYHHNLPLGLPFISEIATTPPASALYRMMMNHIALLAALWMYLKHREFVSYFNLTKKHAWYRRTSLLHLCIGLLASCCLQISVNFPTHRLMTICSNAGVMALLTLYVWMHTIFSSIVIDANLARVRLLLVRSWLAAAVSSCFGSMIKVEFNHAATSYLSTPLPFQEISSEAAYEWGAYFSMCLFLLTDAYEFRNLVYRAPKLVIPGSPMYDAHRAAHGGHDRISLSDELDTSSFAPLIR</sequence>
<dbReference type="Pfam" id="PF10277">
    <property type="entry name" value="Frag1"/>
    <property type="match status" value="1"/>
</dbReference>
<keyword evidence="3 6" id="KW-0812">Transmembrane</keyword>
<dbReference type="AlphaFoldDB" id="A0AA36MBD3"/>
<dbReference type="EMBL" id="CATQJL010000305">
    <property type="protein sequence ID" value="CAJ0604233.1"/>
    <property type="molecule type" value="Genomic_DNA"/>
</dbReference>
<evidence type="ECO:0000256" key="1">
    <source>
        <dbReference type="ARBA" id="ARBA00004127"/>
    </source>
</evidence>
<feature type="transmembrane region" description="Helical" evidence="6">
    <location>
        <begin position="92"/>
        <end position="111"/>
    </location>
</feature>
<evidence type="ECO:0000256" key="5">
    <source>
        <dbReference type="ARBA" id="ARBA00023136"/>
    </source>
</evidence>
<evidence type="ECO:0000256" key="2">
    <source>
        <dbReference type="ARBA" id="ARBA00006565"/>
    </source>
</evidence>
<gene>
    <name evidence="8" type="ORF">CYNAS_LOCUS16216</name>
</gene>
<evidence type="ECO:0000256" key="6">
    <source>
        <dbReference type="SAM" id="Phobius"/>
    </source>
</evidence>
<feature type="transmembrane region" description="Helical" evidence="6">
    <location>
        <begin position="117"/>
        <end position="136"/>
    </location>
</feature>
<keyword evidence="9" id="KW-1185">Reference proteome</keyword>
<evidence type="ECO:0000259" key="7">
    <source>
        <dbReference type="Pfam" id="PF10277"/>
    </source>
</evidence>
<dbReference type="InterPro" id="IPR019402">
    <property type="entry name" value="CWH43_N"/>
</dbReference>
<dbReference type="PANTHER" id="PTHR21324:SF15">
    <property type="entry name" value="TRANSMEMBRANE PROTEIN"/>
    <property type="match status" value="1"/>
</dbReference>
<name>A0AA36MBD3_CYLNA</name>
<dbReference type="PANTHER" id="PTHR21324">
    <property type="entry name" value="FASTING-INDUCIBLE INTEGRAL MEMBRANE PROTEIN TM6P1-RELATED"/>
    <property type="match status" value="1"/>
</dbReference>
<proteinExistence type="inferred from homology"/>
<dbReference type="InterPro" id="IPR050911">
    <property type="entry name" value="DRAM/TMEM150_Autophagy_Mod"/>
</dbReference>
<organism evidence="8 9">
    <name type="scientific">Cylicocyclus nassatus</name>
    <name type="common">Nematode worm</name>
    <dbReference type="NCBI Taxonomy" id="53992"/>
    <lineage>
        <taxon>Eukaryota</taxon>
        <taxon>Metazoa</taxon>
        <taxon>Ecdysozoa</taxon>
        <taxon>Nematoda</taxon>
        <taxon>Chromadorea</taxon>
        <taxon>Rhabditida</taxon>
        <taxon>Rhabditina</taxon>
        <taxon>Rhabditomorpha</taxon>
        <taxon>Strongyloidea</taxon>
        <taxon>Strongylidae</taxon>
        <taxon>Cylicocyclus</taxon>
    </lineage>
</organism>
<keyword evidence="4 6" id="KW-1133">Transmembrane helix</keyword>
<dbReference type="GO" id="GO:0012505">
    <property type="term" value="C:endomembrane system"/>
    <property type="evidence" value="ECO:0007669"/>
    <property type="project" value="UniProtKB-SubCell"/>
</dbReference>
<comment type="similarity">
    <text evidence="2">Belongs to the DRAM/TMEM150 family.</text>
</comment>
<evidence type="ECO:0000256" key="4">
    <source>
        <dbReference type="ARBA" id="ARBA00022989"/>
    </source>
</evidence>